<dbReference type="AlphaFoldDB" id="A0A1I3M6P6"/>
<dbReference type="EMBL" id="FORF01000008">
    <property type="protein sequence ID" value="SFI92632.1"/>
    <property type="molecule type" value="Genomic_DNA"/>
</dbReference>
<evidence type="ECO:0000313" key="2">
    <source>
        <dbReference type="Proteomes" id="UP000242763"/>
    </source>
</evidence>
<organism evidence="1 2">
    <name type="scientific">Aquamicrobium aerolatum DSM 21857</name>
    <dbReference type="NCBI Taxonomy" id="1121003"/>
    <lineage>
        <taxon>Bacteria</taxon>
        <taxon>Pseudomonadati</taxon>
        <taxon>Pseudomonadota</taxon>
        <taxon>Alphaproteobacteria</taxon>
        <taxon>Hyphomicrobiales</taxon>
        <taxon>Phyllobacteriaceae</taxon>
        <taxon>Aerobium</taxon>
    </lineage>
</organism>
<sequence>MALSFDANYYLSARPDVFHAFVATAGATGKTWAEFAEEHYNTFGRFEGANPNATFNTDEYLAANPDVAAAGVNPFTHYLHFGAAEGRAPSDSFPSFASFDSAAYLAANPDLGAAGIDTAEEAYAHFVIFGQFEDRPGAPAVDNGLPGVEINLTVGPDDRTGTKGNDTFNALPIDANGNVASTLTAFDKLDGGAGIDTLNIYTTATENAVFPANATIKNIEIVNIHNSGAAAALGDASKYEGVTALNQIGANAAAVTNLAATTTAGFNSTTSNLSVQAAATAATSTVALTNVAEAASLTVWAAPGGVLNSVKVSGTRVDATPDTPINNLGLVVAAGKNVESLALDVAVNSTLTLSNEAGSTKALSTVDASASTGSLTYVGAAAVANIKTGAGNDAVTLATAMTATSKAASVSTGAGNDTIHVNATAAAAGATVAVDAGEGNDTINLSIDANANYDVKAGAGDDTVVITGTVKTTDKIDGGDGIDTVSLASKAAYVADDYIVVNKVLTNFETLKLTGATAIVNLDASKLAANYTTIDLNTGSSVVNVGTQALVANGNLTATASGTDVGATPKVYAGSLNITEKATGTITANAATVDLTVDASAAAAVTATLAGFAQSASVNLVQALKADGTGYVGTAGFSLTTAAGTQADLTTLTLSGNGIGTIDNAAGKLITIDASGLNSVTFDGKAAAGLNYTSSNAAAETIKLGAGIDLIKLTASTVGATDTVEGLNLVLNAAGTALDATSDNIDLAAVATFKKFTTSHTDLELALKDAAALGDNDLVFQMGGNTYIYQDLGGGNLVETSDTLVKLTGLVDLDALIVALA</sequence>
<dbReference type="STRING" id="1121003.SAMN03080618_01688"/>
<name>A0A1I3M6P6_9HYPH</name>
<protein>
    <submittedName>
        <fullName evidence="1">Uncharacterized protein</fullName>
    </submittedName>
</protein>
<dbReference type="OrthoDB" id="9802525at2"/>
<accession>A0A1I3M6P6</accession>
<evidence type="ECO:0000313" key="1">
    <source>
        <dbReference type="EMBL" id="SFI92632.1"/>
    </source>
</evidence>
<proteinExistence type="predicted"/>
<gene>
    <name evidence="1" type="ORF">SAMN03080618_01688</name>
</gene>
<reference evidence="2" key="1">
    <citation type="submission" date="2016-10" db="EMBL/GenBank/DDBJ databases">
        <authorList>
            <person name="Varghese N."/>
            <person name="Submissions S."/>
        </authorList>
    </citation>
    <scope>NUCLEOTIDE SEQUENCE [LARGE SCALE GENOMIC DNA]</scope>
    <source>
        <strain evidence="2">DSM 21857</strain>
    </source>
</reference>
<dbReference type="Proteomes" id="UP000242763">
    <property type="component" value="Unassembled WGS sequence"/>
</dbReference>
<dbReference type="RefSeq" id="WP_091520928.1">
    <property type="nucleotide sequence ID" value="NZ_FORF01000008.1"/>
</dbReference>
<dbReference type="Gene3D" id="2.160.20.160">
    <property type="match status" value="1"/>
</dbReference>
<keyword evidence="2" id="KW-1185">Reference proteome</keyword>